<dbReference type="Gene3D" id="3.80.10.10">
    <property type="entry name" value="Ribonuclease Inhibitor"/>
    <property type="match status" value="1"/>
</dbReference>
<dbReference type="Proteomes" id="UP000558488">
    <property type="component" value="Unassembled WGS sequence"/>
</dbReference>
<dbReference type="GO" id="GO:0005686">
    <property type="term" value="C:U2 snRNP"/>
    <property type="evidence" value="ECO:0007669"/>
    <property type="project" value="TreeGrafter"/>
</dbReference>
<comment type="similarity">
    <text evidence="5">Belongs to the U2 small nuclear ribonucleoprotein A family.</text>
</comment>
<evidence type="ECO:0000256" key="3">
    <source>
        <dbReference type="ARBA" id="ARBA00022737"/>
    </source>
</evidence>
<evidence type="ECO:0000313" key="7">
    <source>
        <dbReference type="EMBL" id="KAF6268091.1"/>
    </source>
</evidence>
<comment type="caution">
    <text evidence="7">The sequence shown here is derived from an EMBL/GenBank/DDBJ whole genome shotgun (WGS) entry which is preliminary data.</text>
</comment>
<reference evidence="7 8" key="1">
    <citation type="journal article" date="2020" name="Nature">
        <title>Six reference-quality genomes reveal evolution of bat adaptations.</title>
        <authorList>
            <person name="Jebb D."/>
            <person name="Huang Z."/>
            <person name="Pippel M."/>
            <person name="Hughes G.M."/>
            <person name="Lavrichenko K."/>
            <person name="Devanna P."/>
            <person name="Winkler S."/>
            <person name="Jermiin L.S."/>
            <person name="Skirmuntt E.C."/>
            <person name="Katzourakis A."/>
            <person name="Burkitt-Gray L."/>
            <person name="Ray D.A."/>
            <person name="Sullivan K.A.M."/>
            <person name="Roscito J.G."/>
            <person name="Kirilenko B.M."/>
            <person name="Davalos L.M."/>
            <person name="Corthals A.P."/>
            <person name="Power M.L."/>
            <person name="Jones G."/>
            <person name="Ransome R.D."/>
            <person name="Dechmann D.K.N."/>
            <person name="Locatelli A.G."/>
            <person name="Puechmaille S.J."/>
            <person name="Fedrigo O."/>
            <person name="Jarvis E.D."/>
            <person name="Hiller M."/>
            <person name="Vernes S.C."/>
            <person name="Myers E.W."/>
            <person name="Teeling E.C."/>
        </authorList>
    </citation>
    <scope>NUCLEOTIDE SEQUENCE [LARGE SCALE GENOMIC DNA]</scope>
    <source>
        <strain evidence="7">MPipKuh1</strain>
        <tissue evidence="7">Flight muscle</tissue>
    </source>
</reference>
<dbReference type="GO" id="GO:0000398">
    <property type="term" value="P:mRNA splicing, via spliceosome"/>
    <property type="evidence" value="ECO:0007669"/>
    <property type="project" value="InterPro"/>
</dbReference>
<keyword evidence="4" id="KW-0539">Nucleus</keyword>
<evidence type="ECO:0000256" key="2">
    <source>
        <dbReference type="ARBA" id="ARBA00022614"/>
    </source>
</evidence>
<organism evidence="7 8">
    <name type="scientific">Pipistrellus kuhlii</name>
    <name type="common">Kuhl's pipistrelle</name>
    <dbReference type="NCBI Taxonomy" id="59472"/>
    <lineage>
        <taxon>Eukaryota</taxon>
        <taxon>Metazoa</taxon>
        <taxon>Chordata</taxon>
        <taxon>Craniata</taxon>
        <taxon>Vertebrata</taxon>
        <taxon>Euteleostomi</taxon>
        <taxon>Mammalia</taxon>
        <taxon>Eutheria</taxon>
        <taxon>Laurasiatheria</taxon>
        <taxon>Chiroptera</taxon>
        <taxon>Yangochiroptera</taxon>
        <taxon>Vespertilionidae</taxon>
        <taxon>Pipistrellus</taxon>
    </lineage>
</organism>
<sequence>MAERTAERTERAARCSAPCGAASRACGDIKPLEIRKLDGFPLLRRLKSLLVNNSRTCILRNPVTNKKHYRLYVIYKAPRVRELDFQKVKLKAPATTGRRRWRKTPTAPECLGPGRRGQGPALNVECWRQASPKAPAAAVVSNSHSELSLPGPQSGTDTHCLLPGLCAQWCVCVFKLD</sequence>
<dbReference type="Pfam" id="PF14580">
    <property type="entry name" value="LRR_9"/>
    <property type="match status" value="1"/>
</dbReference>
<gene>
    <name evidence="7" type="ORF">mPipKuh1_008239</name>
</gene>
<dbReference type="InterPro" id="IPR032675">
    <property type="entry name" value="LRR_dom_sf"/>
</dbReference>
<name>A0A7J7QW12_PIPKU</name>
<evidence type="ECO:0000256" key="5">
    <source>
        <dbReference type="ARBA" id="ARBA00024196"/>
    </source>
</evidence>
<comment type="subcellular location">
    <subcellularLocation>
        <location evidence="1">Nucleus</location>
    </subcellularLocation>
</comment>
<proteinExistence type="inferred from homology"/>
<evidence type="ECO:0000256" key="4">
    <source>
        <dbReference type="ARBA" id="ARBA00023242"/>
    </source>
</evidence>
<keyword evidence="8" id="KW-1185">Reference proteome</keyword>
<dbReference type="PANTHER" id="PTHR10552">
    <property type="entry name" value="U2 SMALL NUCLEAR RIBONUCLEOPROTEIN A"/>
    <property type="match status" value="1"/>
</dbReference>
<evidence type="ECO:0000256" key="6">
    <source>
        <dbReference type="SAM" id="MobiDB-lite"/>
    </source>
</evidence>
<dbReference type="GO" id="GO:0030620">
    <property type="term" value="F:U2 snRNA binding"/>
    <property type="evidence" value="ECO:0007669"/>
    <property type="project" value="InterPro"/>
</dbReference>
<keyword evidence="2" id="KW-0433">Leucine-rich repeat</keyword>
<dbReference type="AlphaFoldDB" id="A0A7J7QW12"/>
<dbReference type="EMBL" id="JACAGB010000128">
    <property type="protein sequence ID" value="KAF6268091.1"/>
    <property type="molecule type" value="Genomic_DNA"/>
</dbReference>
<evidence type="ECO:0000313" key="8">
    <source>
        <dbReference type="Proteomes" id="UP000558488"/>
    </source>
</evidence>
<accession>A0A7J7QW12</accession>
<evidence type="ECO:0000256" key="1">
    <source>
        <dbReference type="ARBA" id="ARBA00004123"/>
    </source>
</evidence>
<dbReference type="InterPro" id="IPR044640">
    <property type="entry name" value="RU2A"/>
</dbReference>
<protein>
    <submittedName>
        <fullName evidence="7">Uncharacterized protein</fullName>
    </submittedName>
</protein>
<dbReference type="PANTHER" id="PTHR10552:SF6">
    <property type="entry name" value="U2 SMALL NUCLEAR RIBONUCLEOPROTEIN A"/>
    <property type="match status" value="1"/>
</dbReference>
<keyword evidence="3" id="KW-0677">Repeat</keyword>
<feature type="region of interest" description="Disordered" evidence="6">
    <location>
        <begin position="95"/>
        <end position="114"/>
    </location>
</feature>